<keyword evidence="2" id="KW-1185">Reference proteome</keyword>
<comment type="caution">
    <text evidence="1">The sequence shown here is derived from an EMBL/GenBank/DDBJ whole genome shotgun (WGS) entry which is preliminary data.</text>
</comment>
<reference evidence="1 2" key="1">
    <citation type="submission" date="2019-02" db="EMBL/GenBank/DDBJ databases">
        <title>Draft genome sequences of novel Actinobacteria.</title>
        <authorList>
            <person name="Sahin N."/>
            <person name="Ay H."/>
            <person name="Saygin H."/>
        </authorList>
    </citation>
    <scope>NUCLEOTIDE SEQUENCE [LARGE SCALE GENOMIC DNA]</scope>
    <source>
        <strain evidence="1 2">KC201</strain>
    </source>
</reference>
<proteinExistence type="predicted"/>
<dbReference type="AlphaFoldDB" id="A0A4V2XJE0"/>
<evidence type="ECO:0000313" key="1">
    <source>
        <dbReference type="EMBL" id="TDC02266.1"/>
    </source>
</evidence>
<protein>
    <submittedName>
        <fullName evidence="1">Uncharacterized protein</fullName>
    </submittedName>
</protein>
<gene>
    <name evidence="1" type="ORF">E1267_29830</name>
</gene>
<accession>A0A4V2XJE0</accession>
<dbReference type="Proteomes" id="UP000295157">
    <property type="component" value="Unassembled WGS sequence"/>
</dbReference>
<name>A0A4V2XJE0_9ACTN</name>
<organism evidence="1 2">
    <name type="scientific">Nonomuraea longispora</name>
    <dbReference type="NCBI Taxonomy" id="1848320"/>
    <lineage>
        <taxon>Bacteria</taxon>
        <taxon>Bacillati</taxon>
        <taxon>Actinomycetota</taxon>
        <taxon>Actinomycetes</taxon>
        <taxon>Streptosporangiales</taxon>
        <taxon>Streptosporangiaceae</taxon>
        <taxon>Nonomuraea</taxon>
    </lineage>
</organism>
<evidence type="ECO:0000313" key="2">
    <source>
        <dbReference type="Proteomes" id="UP000295157"/>
    </source>
</evidence>
<sequence>MTAVTDDPAIAADFGVLGLPSIPDPSPAYRQAETLQAVADHYTRLAGDGAAASRRAALNQGPAADAADRHVDGPGGVLPQTSGLAGHFGLVAGLHNSAAQFVQHGKTRLAAYAAAAAALALAVPQVRAWVRARALRLYQQFRTILAKFGDLYRRLLARMAPGTARTGGGVPAVRAGAERTTALSARKGHAGHLQPPGPLERDLPLPRPADLRFERDDQGLIVAVNGRPVREFVGDLTLTRSSEYLARREAARDLAFSRAKAGPVYTLLMDRRTGKLYEGLNDMLRRVPDDLHPLLRERYDKFARWARRNGTFRHDEGWPPGDFPHWSEPGTHSEVTATSKALWDRTRNGETATTGTLREFHFDNRLLSEHYQGITARQRIPCCANCTNFLYDTPNSVGYFTRYPSAGQSPLTEFTPPWAA</sequence>
<dbReference type="RefSeq" id="WP_132337276.1">
    <property type="nucleotide sequence ID" value="NZ_SMJZ01000138.1"/>
</dbReference>
<dbReference type="OrthoDB" id="3917849at2"/>
<dbReference type="EMBL" id="SMJZ01000138">
    <property type="protein sequence ID" value="TDC02266.1"/>
    <property type="molecule type" value="Genomic_DNA"/>
</dbReference>